<keyword evidence="2" id="KW-1185">Reference proteome</keyword>
<dbReference type="EMBL" id="JAUKPO010000001">
    <property type="protein sequence ID" value="MDO1445103.1"/>
    <property type="molecule type" value="Genomic_DNA"/>
</dbReference>
<evidence type="ECO:0000313" key="2">
    <source>
        <dbReference type="Proteomes" id="UP001168528"/>
    </source>
</evidence>
<reference evidence="1" key="1">
    <citation type="submission" date="2023-07" db="EMBL/GenBank/DDBJ databases">
        <title>The genome sequence of Rhodocytophaga aerolata KACC 12507.</title>
        <authorList>
            <person name="Zhang X."/>
        </authorList>
    </citation>
    <scope>NUCLEOTIDE SEQUENCE</scope>
    <source>
        <strain evidence="1">KACC 12507</strain>
    </source>
</reference>
<organism evidence="1 2">
    <name type="scientific">Rhodocytophaga aerolata</name>
    <dbReference type="NCBI Taxonomy" id="455078"/>
    <lineage>
        <taxon>Bacteria</taxon>
        <taxon>Pseudomonadati</taxon>
        <taxon>Bacteroidota</taxon>
        <taxon>Cytophagia</taxon>
        <taxon>Cytophagales</taxon>
        <taxon>Rhodocytophagaceae</taxon>
        <taxon>Rhodocytophaga</taxon>
    </lineage>
</organism>
<proteinExistence type="predicted"/>
<name>A0ABT8R1B2_9BACT</name>
<comment type="caution">
    <text evidence="1">The sequence shown here is derived from an EMBL/GenBank/DDBJ whole genome shotgun (WGS) entry which is preliminary data.</text>
</comment>
<gene>
    <name evidence="1" type="ORF">Q0590_02515</name>
</gene>
<evidence type="ECO:0000313" key="1">
    <source>
        <dbReference type="EMBL" id="MDO1445103.1"/>
    </source>
</evidence>
<dbReference type="RefSeq" id="WP_302035898.1">
    <property type="nucleotide sequence ID" value="NZ_JAUKPO010000001.1"/>
</dbReference>
<sequence>MAKHSEETLHQNNTCLQVLKDTILVANKNGLLALKASLVAFTESEAERNFHNKLISLYLQLIEQHLKNR</sequence>
<accession>A0ABT8R1B2</accession>
<protein>
    <submittedName>
        <fullName evidence="1">Uncharacterized protein</fullName>
    </submittedName>
</protein>
<dbReference type="Proteomes" id="UP001168528">
    <property type="component" value="Unassembled WGS sequence"/>
</dbReference>